<comment type="similarity">
    <text evidence="2">Belongs to the ABC transporter superfamily.</text>
</comment>
<dbReference type="PANTHER" id="PTHR43776:SF7">
    <property type="entry name" value="D,D-DIPEPTIDE TRANSPORT ATP-BINDING PROTEIN DDPF-RELATED"/>
    <property type="match status" value="1"/>
</dbReference>
<dbReference type="EMBL" id="CP004373">
    <property type="protein sequence ID" value="AHK70657.1"/>
    <property type="molecule type" value="Genomic_DNA"/>
</dbReference>
<accession>A0A067Z3I4</accession>
<sequence length="310" mass="33950">MSILLEAKNLSKHYRLSHGQTLRAVSDVSLVVHRGEALALVGESGCGKSTLGRTLIGLGAPSSGDVFFEGERISGLSDRALRRWRPRMQMVFQDSSSTFNPRRTIGDTLAEPMRIHGRTGIAERIGALLEQVGLSSSVLSRYPHEFSGGQRQRLNIARALMLGPDLLVADEPTSALDVSVQAQIVNLLRDLRNSLGVACVFISHDLAVVRQMADRIAVMYLGRIVEEGDVLAVLEAPAHPYTRALLDAVPRPDRPLPPPLKGDVPSPIHPPQGCTFHTRCPLAQPRCSQERPELHRIAEGRRVACHYPLL</sequence>
<dbReference type="NCBIfam" id="TIGR01727">
    <property type="entry name" value="oligo_HPY"/>
    <property type="match status" value="1"/>
</dbReference>
<dbReference type="Proteomes" id="UP000031656">
    <property type="component" value="Chromosome"/>
</dbReference>
<reference evidence="7 8" key="1">
    <citation type="journal article" date="2015" name="Appl. Microbiol. Biotechnol.">
        <title>The consequence of an additional NADH dehydrogenase paralog on the growth of Gluconobacter oxydans DSM3504.</title>
        <authorList>
            <person name="Kostner D."/>
            <person name="Luchterhand B."/>
            <person name="Junker A."/>
            <person name="Volland S."/>
            <person name="Daniel R."/>
            <person name="Buchs J."/>
            <person name="Liebl W."/>
            <person name="Ehrenreich A."/>
        </authorList>
    </citation>
    <scope>NUCLEOTIDE SEQUENCE [LARGE SCALE GENOMIC DNA]</scope>
    <source>
        <strain evidence="7">DSM 3504</strain>
    </source>
</reference>
<dbReference type="InterPro" id="IPR050319">
    <property type="entry name" value="ABC_transp_ATP-bind"/>
</dbReference>
<dbReference type="Gene3D" id="3.40.50.300">
    <property type="entry name" value="P-loop containing nucleotide triphosphate hydrolases"/>
    <property type="match status" value="1"/>
</dbReference>
<dbReference type="SUPFAM" id="SSF52540">
    <property type="entry name" value="P-loop containing nucleoside triphosphate hydrolases"/>
    <property type="match status" value="1"/>
</dbReference>
<evidence type="ECO:0000256" key="3">
    <source>
        <dbReference type="ARBA" id="ARBA00022448"/>
    </source>
</evidence>
<dbReference type="AlphaFoldDB" id="A0A067Z3I4"/>
<dbReference type="GO" id="GO:0055085">
    <property type="term" value="P:transmembrane transport"/>
    <property type="evidence" value="ECO:0007669"/>
    <property type="project" value="UniProtKB-ARBA"/>
</dbReference>
<dbReference type="Pfam" id="PF08352">
    <property type="entry name" value="oligo_HPY"/>
    <property type="match status" value="1"/>
</dbReference>
<dbReference type="CDD" id="cd03257">
    <property type="entry name" value="ABC_NikE_OppD_transporters"/>
    <property type="match status" value="1"/>
</dbReference>
<dbReference type="PROSITE" id="PS00211">
    <property type="entry name" value="ABC_TRANSPORTER_1"/>
    <property type="match status" value="1"/>
</dbReference>
<gene>
    <name evidence="7" type="ORF">GLS_c07440</name>
</gene>
<dbReference type="InterPro" id="IPR013563">
    <property type="entry name" value="Oligopep_ABC_C"/>
</dbReference>
<dbReference type="InterPro" id="IPR027417">
    <property type="entry name" value="P-loop_NTPase"/>
</dbReference>
<dbReference type="HOGENOM" id="CLU_000604_1_23_5"/>
<dbReference type="Pfam" id="PF00005">
    <property type="entry name" value="ABC_tran"/>
    <property type="match status" value="1"/>
</dbReference>
<dbReference type="GO" id="GO:0005886">
    <property type="term" value="C:plasma membrane"/>
    <property type="evidence" value="ECO:0007669"/>
    <property type="project" value="UniProtKB-SubCell"/>
</dbReference>
<dbReference type="GO" id="GO:0015833">
    <property type="term" value="P:peptide transport"/>
    <property type="evidence" value="ECO:0007669"/>
    <property type="project" value="InterPro"/>
</dbReference>
<keyword evidence="4" id="KW-0547">Nucleotide-binding</keyword>
<dbReference type="GO" id="GO:0016887">
    <property type="term" value="F:ATP hydrolysis activity"/>
    <property type="evidence" value="ECO:0007669"/>
    <property type="project" value="InterPro"/>
</dbReference>
<evidence type="ECO:0000256" key="4">
    <source>
        <dbReference type="ARBA" id="ARBA00022741"/>
    </source>
</evidence>
<proteinExistence type="inferred from homology"/>
<dbReference type="RefSeq" id="WP_041111250.1">
    <property type="nucleotide sequence ID" value="NZ_CP004373.1"/>
</dbReference>
<dbReference type="PANTHER" id="PTHR43776">
    <property type="entry name" value="TRANSPORT ATP-BINDING PROTEIN"/>
    <property type="match status" value="1"/>
</dbReference>
<feature type="domain" description="ABC transporter" evidence="6">
    <location>
        <begin position="5"/>
        <end position="246"/>
    </location>
</feature>
<keyword evidence="5 7" id="KW-0067">ATP-binding</keyword>
<keyword evidence="3" id="KW-0813">Transport</keyword>
<dbReference type="InterPro" id="IPR003593">
    <property type="entry name" value="AAA+_ATPase"/>
</dbReference>
<dbReference type="FunFam" id="3.40.50.300:FF:000016">
    <property type="entry name" value="Oligopeptide ABC transporter ATP-binding component"/>
    <property type="match status" value="1"/>
</dbReference>
<dbReference type="PROSITE" id="PS50893">
    <property type="entry name" value="ABC_TRANSPORTER_2"/>
    <property type="match status" value="1"/>
</dbReference>
<dbReference type="GeneID" id="56904973"/>
<dbReference type="GO" id="GO:0005524">
    <property type="term" value="F:ATP binding"/>
    <property type="evidence" value="ECO:0007669"/>
    <property type="project" value="UniProtKB-KW"/>
</dbReference>
<evidence type="ECO:0000256" key="2">
    <source>
        <dbReference type="ARBA" id="ARBA00005417"/>
    </source>
</evidence>
<protein>
    <submittedName>
        <fullName evidence="7">Putative peptide ABC transporter ATP-binding protein</fullName>
    </submittedName>
</protein>
<dbReference type="InterPro" id="IPR017871">
    <property type="entry name" value="ABC_transporter-like_CS"/>
</dbReference>
<evidence type="ECO:0000259" key="6">
    <source>
        <dbReference type="PROSITE" id="PS50893"/>
    </source>
</evidence>
<dbReference type="InterPro" id="IPR003439">
    <property type="entry name" value="ABC_transporter-like_ATP-bd"/>
</dbReference>
<organism evidence="7 8">
    <name type="scientific">Gluconobacter oxydans DSM 3504</name>
    <dbReference type="NCBI Taxonomy" id="1288313"/>
    <lineage>
        <taxon>Bacteria</taxon>
        <taxon>Pseudomonadati</taxon>
        <taxon>Pseudomonadota</taxon>
        <taxon>Alphaproteobacteria</taxon>
        <taxon>Acetobacterales</taxon>
        <taxon>Acetobacteraceae</taxon>
        <taxon>Gluconobacter</taxon>
    </lineage>
</organism>
<evidence type="ECO:0000313" key="8">
    <source>
        <dbReference type="Proteomes" id="UP000031656"/>
    </source>
</evidence>
<evidence type="ECO:0000256" key="1">
    <source>
        <dbReference type="ARBA" id="ARBA00004417"/>
    </source>
</evidence>
<evidence type="ECO:0000256" key="5">
    <source>
        <dbReference type="ARBA" id="ARBA00022840"/>
    </source>
</evidence>
<dbReference type="KEGG" id="goy:GLS_c07440"/>
<comment type="subcellular location">
    <subcellularLocation>
        <location evidence="1">Cell inner membrane</location>
        <topology evidence="1">Peripheral membrane protein</topology>
    </subcellularLocation>
</comment>
<evidence type="ECO:0000313" key="7">
    <source>
        <dbReference type="EMBL" id="AHK70657.1"/>
    </source>
</evidence>
<name>A0A067Z3I4_GLUOY</name>
<dbReference type="SMART" id="SM00382">
    <property type="entry name" value="AAA"/>
    <property type="match status" value="1"/>
</dbReference>